<protein>
    <submittedName>
        <fullName evidence="2">Uncharacterized protein</fullName>
    </submittedName>
</protein>
<evidence type="ECO:0000256" key="1">
    <source>
        <dbReference type="SAM" id="MobiDB-lite"/>
    </source>
</evidence>
<evidence type="ECO:0000313" key="2">
    <source>
        <dbReference type="EMBL" id="DAF89959.1"/>
    </source>
</evidence>
<accession>A0A8S5U679</accession>
<feature type="region of interest" description="Disordered" evidence="1">
    <location>
        <begin position="1"/>
        <end position="39"/>
    </location>
</feature>
<feature type="compositionally biased region" description="Basic and acidic residues" evidence="1">
    <location>
        <begin position="25"/>
        <end position="39"/>
    </location>
</feature>
<sequence>MRYMMQSGGYSGGMGSRGGSGSESYGRDGGRYEARRLPPRNRYGEFRRRRRREFNEDHMGYGYDDMDMDEGMGRRRYREDDWQTQGFVDPERERRYYDDEDDRERRRERRRRREREYYGDDGDDGYD</sequence>
<feature type="region of interest" description="Disordered" evidence="1">
    <location>
        <begin position="76"/>
        <end position="127"/>
    </location>
</feature>
<organism evidence="2">
    <name type="scientific">Siphoviridae sp. ctwHj1</name>
    <dbReference type="NCBI Taxonomy" id="2825727"/>
    <lineage>
        <taxon>Viruses</taxon>
        <taxon>Duplodnaviria</taxon>
        <taxon>Heunggongvirae</taxon>
        <taxon>Uroviricota</taxon>
        <taxon>Caudoviricetes</taxon>
    </lineage>
</organism>
<dbReference type="EMBL" id="BK016018">
    <property type="protein sequence ID" value="DAF89959.1"/>
    <property type="molecule type" value="Genomic_DNA"/>
</dbReference>
<name>A0A8S5U679_9CAUD</name>
<feature type="compositionally biased region" description="Gly residues" evidence="1">
    <location>
        <begin position="9"/>
        <end position="21"/>
    </location>
</feature>
<proteinExistence type="predicted"/>
<reference evidence="2" key="1">
    <citation type="journal article" date="2021" name="Proc. Natl. Acad. Sci. U.S.A.">
        <title>A Catalog of Tens of Thousands of Viruses from Human Metagenomes Reveals Hidden Associations with Chronic Diseases.</title>
        <authorList>
            <person name="Tisza M.J."/>
            <person name="Buck C.B."/>
        </authorList>
    </citation>
    <scope>NUCLEOTIDE SEQUENCE</scope>
    <source>
        <strain evidence="2">CtwHj1</strain>
    </source>
</reference>